<reference evidence="2" key="1">
    <citation type="submission" date="2020-03" db="EMBL/GenBank/DDBJ databases">
        <title>A transcriptome and proteome of the tick Rhipicephalus microplus shaped by the genetic composition of its hosts and developmental stage.</title>
        <authorList>
            <person name="Garcia G.R."/>
            <person name="Ribeiro J.M.C."/>
            <person name="Maruyama S.R."/>
            <person name="Gardinasse L.G."/>
            <person name="Nelson K."/>
            <person name="Ferreira B.R."/>
            <person name="Andrade T.G."/>
            <person name="Santos I.K.F.M."/>
        </authorList>
    </citation>
    <scope>NUCLEOTIDE SEQUENCE</scope>
    <source>
        <strain evidence="2">NSGR</strain>
        <tissue evidence="2">Salivary glands</tissue>
    </source>
</reference>
<dbReference type="EMBL" id="GIKN01002609">
    <property type="protein sequence ID" value="NIE44882.1"/>
    <property type="molecule type" value="Transcribed_RNA"/>
</dbReference>
<keyword evidence="1" id="KW-0732">Signal</keyword>
<proteinExistence type="predicted"/>
<protein>
    <submittedName>
        <fullName evidence="2">Putative secreted protein</fullName>
    </submittedName>
</protein>
<accession>A0A6G5A1J2</accession>
<feature type="chain" id="PRO_5026112968" evidence="1">
    <location>
        <begin position="24"/>
        <end position="67"/>
    </location>
</feature>
<name>A0A6G5A1J2_RHIMP</name>
<dbReference type="AlphaFoldDB" id="A0A6G5A1J2"/>
<organism evidence="2">
    <name type="scientific">Rhipicephalus microplus</name>
    <name type="common">Cattle tick</name>
    <name type="synonym">Boophilus microplus</name>
    <dbReference type="NCBI Taxonomy" id="6941"/>
    <lineage>
        <taxon>Eukaryota</taxon>
        <taxon>Metazoa</taxon>
        <taxon>Ecdysozoa</taxon>
        <taxon>Arthropoda</taxon>
        <taxon>Chelicerata</taxon>
        <taxon>Arachnida</taxon>
        <taxon>Acari</taxon>
        <taxon>Parasitiformes</taxon>
        <taxon>Ixodida</taxon>
        <taxon>Ixodoidea</taxon>
        <taxon>Ixodidae</taxon>
        <taxon>Rhipicephalinae</taxon>
        <taxon>Rhipicephalus</taxon>
        <taxon>Boophilus</taxon>
    </lineage>
</organism>
<sequence length="67" mass="7896">MCALYMVQLAFLFWVQRAPTCQAFLKQEHTEKRCMQLNQWKTSRHARSSALLVSIAGIQPYQFTYII</sequence>
<evidence type="ECO:0000256" key="1">
    <source>
        <dbReference type="SAM" id="SignalP"/>
    </source>
</evidence>
<evidence type="ECO:0000313" key="2">
    <source>
        <dbReference type="EMBL" id="NIE44882.1"/>
    </source>
</evidence>
<feature type="signal peptide" evidence="1">
    <location>
        <begin position="1"/>
        <end position="23"/>
    </location>
</feature>